<dbReference type="VEuPathDB" id="FungiDB:PGTG_22487"/>
<proteinExistence type="predicted"/>
<name>H6QUQ8_PUCGT</name>
<dbReference type="RefSeq" id="XP_003888761.1">
    <property type="nucleotide sequence ID" value="XM_003888712.1"/>
</dbReference>
<dbReference type="EMBL" id="DS178349">
    <property type="protein sequence ID" value="EHS64770.1"/>
    <property type="molecule type" value="Genomic_DNA"/>
</dbReference>
<accession>H6QUQ8</accession>
<dbReference type="AlphaFoldDB" id="H6QUQ8"/>
<protein>
    <submittedName>
        <fullName evidence="1">Uncharacterized protein</fullName>
    </submittedName>
</protein>
<dbReference type="GeneID" id="13541645"/>
<evidence type="ECO:0000313" key="2">
    <source>
        <dbReference type="Proteomes" id="UP000008783"/>
    </source>
</evidence>
<gene>
    <name evidence="1" type="ORF">PGTG_22487</name>
</gene>
<evidence type="ECO:0000313" key="1">
    <source>
        <dbReference type="EMBL" id="EHS64770.1"/>
    </source>
</evidence>
<dbReference type="HOGENOM" id="CLU_3093156_0_0_1"/>
<keyword evidence="2" id="KW-1185">Reference proteome</keyword>
<dbReference type="Proteomes" id="UP000008783">
    <property type="component" value="Unassembled WGS sequence"/>
</dbReference>
<reference evidence="2" key="1">
    <citation type="journal article" date="2011" name="Proc. Natl. Acad. Sci. U.S.A.">
        <title>Obligate biotrophy features unraveled by the genomic analysis of rust fungi.</title>
        <authorList>
            <person name="Duplessis S."/>
            <person name="Cuomo C.A."/>
            <person name="Lin Y.-C."/>
            <person name="Aerts A."/>
            <person name="Tisserant E."/>
            <person name="Veneault-Fourrey C."/>
            <person name="Joly D.L."/>
            <person name="Hacquard S."/>
            <person name="Amselem J."/>
            <person name="Cantarel B.L."/>
            <person name="Chiu R."/>
            <person name="Coutinho P.M."/>
            <person name="Feau N."/>
            <person name="Field M."/>
            <person name="Frey P."/>
            <person name="Gelhaye E."/>
            <person name="Goldberg J."/>
            <person name="Grabherr M.G."/>
            <person name="Kodira C.D."/>
            <person name="Kohler A."/>
            <person name="Kuees U."/>
            <person name="Lindquist E.A."/>
            <person name="Lucas S.M."/>
            <person name="Mago R."/>
            <person name="Mauceli E."/>
            <person name="Morin E."/>
            <person name="Murat C."/>
            <person name="Pangilinan J.L."/>
            <person name="Park R."/>
            <person name="Pearson M."/>
            <person name="Quesneville H."/>
            <person name="Rouhier N."/>
            <person name="Sakthikumar S."/>
            <person name="Salamov A.A."/>
            <person name="Schmutz J."/>
            <person name="Selles B."/>
            <person name="Shapiro H."/>
            <person name="Tanguay P."/>
            <person name="Tuskan G.A."/>
            <person name="Henrissat B."/>
            <person name="Van de Peer Y."/>
            <person name="Rouze P."/>
            <person name="Ellis J.G."/>
            <person name="Dodds P.N."/>
            <person name="Schein J.E."/>
            <person name="Zhong S."/>
            <person name="Hamelin R.C."/>
            <person name="Grigoriev I.V."/>
            <person name="Szabo L.J."/>
            <person name="Martin F."/>
        </authorList>
    </citation>
    <scope>NUCLEOTIDE SEQUENCE [LARGE SCALE GENOMIC DNA]</scope>
    <source>
        <strain evidence="2">CRL 75-36-700-3 / race SCCL</strain>
    </source>
</reference>
<feature type="non-terminal residue" evidence="1">
    <location>
        <position position="1"/>
    </location>
</feature>
<sequence length="52" mass="5975">QNMEEGPCGAVSMRLHKWIRNFVTVATWGPYLFNFTRQTGFLSMATFNAMTD</sequence>
<dbReference type="InParanoid" id="H6QUQ8"/>
<dbReference type="KEGG" id="pgr:PGTG_22487"/>
<feature type="non-terminal residue" evidence="1">
    <location>
        <position position="52"/>
    </location>
</feature>
<organism evidence="1 2">
    <name type="scientific">Puccinia graminis f. sp. tritici (strain CRL 75-36-700-3 / race SCCL)</name>
    <name type="common">Black stem rust fungus</name>
    <dbReference type="NCBI Taxonomy" id="418459"/>
    <lineage>
        <taxon>Eukaryota</taxon>
        <taxon>Fungi</taxon>
        <taxon>Dikarya</taxon>
        <taxon>Basidiomycota</taxon>
        <taxon>Pucciniomycotina</taxon>
        <taxon>Pucciniomycetes</taxon>
        <taxon>Pucciniales</taxon>
        <taxon>Pucciniaceae</taxon>
        <taxon>Puccinia</taxon>
    </lineage>
</organism>